<evidence type="ECO:0000259" key="6">
    <source>
        <dbReference type="Pfam" id="PF01729"/>
    </source>
</evidence>
<dbReference type="SUPFAM" id="SSF54675">
    <property type="entry name" value="Nicotinate/Quinolinate PRTase N-terminal domain-like"/>
    <property type="match status" value="1"/>
</dbReference>
<evidence type="ECO:0000256" key="1">
    <source>
        <dbReference type="ARBA" id="ARBA00009400"/>
    </source>
</evidence>
<sequence>MFYYSEQLLDSLLLSDIEYGDLTTRLLAIGNQQGVMTFCRKAAGRVSGLTLSEKLLNRLSLTVVCHVSDGMDVEQGTILLTVYGQAAQLHQGWKVVQNILEWSCGVANYMARMVAIAKQINPQIRIACTRKSIPGTKTLSIAAISHGEGILHRSGTAESVLLFANHRRFWSDPNDWLGMIKQLRCNAPEKKIIVEADNMNEALQALVAQPDILQLDKFNPKQVRIVMFEAKVIAPHCVISIAGGVNLNNIADFAQSGVPLIITSAPYYAAPDDIKVVLEPI</sequence>
<dbReference type="CDD" id="cd01573">
    <property type="entry name" value="modD_like"/>
    <property type="match status" value="1"/>
</dbReference>
<dbReference type="InterPro" id="IPR027277">
    <property type="entry name" value="NadC/ModD"/>
</dbReference>
<dbReference type="InterPro" id="IPR022412">
    <property type="entry name" value="Quinolinate_PRibosylTrfase_N"/>
</dbReference>
<evidence type="ECO:0000256" key="3">
    <source>
        <dbReference type="ARBA" id="ARBA00022676"/>
    </source>
</evidence>
<dbReference type="Proteomes" id="UP001500171">
    <property type="component" value="Unassembled WGS sequence"/>
</dbReference>
<gene>
    <name evidence="8" type="primary">modD</name>
    <name evidence="8" type="ORF">GCM10023211_23690</name>
</gene>
<evidence type="ECO:0000259" key="7">
    <source>
        <dbReference type="Pfam" id="PF02749"/>
    </source>
</evidence>
<keyword evidence="3 5" id="KW-0328">Glycosyltransferase</keyword>
<organism evidence="8 9">
    <name type="scientific">Orbus sasakiae</name>
    <dbReference type="NCBI Taxonomy" id="1078475"/>
    <lineage>
        <taxon>Bacteria</taxon>
        <taxon>Pseudomonadati</taxon>
        <taxon>Pseudomonadota</taxon>
        <taxon>Gammaproteobacteria</taxon>
        <taxon>Orbales</taxon>
        <taxon>Orbaceae</taxon>
        <taxon>Orbus</taxon>
    </lineage>
</organism>
<dbReference type="InterPro" id="IPR013785">
    <property type="entry name" value="Aldolase_TIM"/>
</dbReference>
<dbReference type="Pfam" id="PF01729">
    <property type="entry name" value="QRPTase_C"/>
    <property type="match status" value="1"/>
</dbReference>
<proteinExistence type="inferred from homology"/>
<accession>A0ABP9NDZ3</accession>
<dbReference type="NCBIfam" id="TIGR01334">
    <property type="entry name" value="modD"/>
    <property type="match status" value="1"/>
</dbReference>
<dbReference type="RefSeq" id="WP_345492524.1">
    <property type="nucleotide sequence ID" value="NZ_BAABHY010000007.1"/>
</dbReference>
<protein>
    <recommendedName>
        <fullName evidence="2">Putative pyrophosphorylase ModD</fullName>
    </recommendedName>
</protein>
<evidence type="ECO:0000313" key="9">
    <source>
        <dbReference type="Proteomes" id="UP001500171"/>
    </source>
</evidence>
<evidence type="ECO:0000256" key="5">
    <source>
        <dbReference type="PIRNR" id="PIRNR006250"/>
    </source>
</evidence>
<dbReference type="InterPro" id="IPR036068">
    <property type="entry name" value="Nicotinate_pribotase-like_C"/>
</dbReference>
<name>A0ABP9NDZ3_9GAMM</name>
<evidence type="ECO:0000313" key="8">
    <source>
        <dbReference type="EMBL" id="GAA5114314.1"/>
    </source>
</evidence>
<dbReference type="PANTHER" id="PTHR32179:SF4">
    <property type="entry name" value="PYROPHOSPHORYLASE MODD-RELATED"/>
    <property type="match status" value="1"/>
</dbReference>
<reference evidence="9" key="1">
    <citation type="journal article" date="2019" name="Int. J. Syst. Evol. Microbiol.">
        <title>The Global Catalogue of Microorganisms (GCM) 10K type strain sequencing project: providing services to taxonomists for standard genome sequencing and annotation.</title>
        <authorList>
            <consortium name="The Broad Institute Genomics Platform"/>
            <consortium name="The Broad Institute Genome Sequencing Center for Infectious Disease"/>
            <person name="Wu L."/>
            <person name="Ma J."/>
        </authorList>
    </citation>
    <scope>NUCLEOTIDE SEQUENCE [LARGE SCALE GENOMIC DNA]</scope>
    <source>
        <strain evidence="9">JCM 18050</strain>
    </source>
</reference>
<feature type="domain" description="Quinolinate phosphoribosyl transferase N-terminal" evidence="7">
    <location>
        <begin position="21"/>
        <end position="104"/>
    </location>
</feature>
<comment type="caution">
    <text evidence="8">The sequence shown here is derived from an EMBL/GenBank/DDBJ whole genome shotgun (WGS) entry which is preliminary data.</text>
</comment>
<dbReference type="PIRSF" id="PIRSF006250">
    <property type="entry name" value="NadC_ModD"/>
    <property type="match status" value="1"/>
</dbReference>
<dbReference type="InterPro" id="IPR002638">
    <property type="entry name" value="Quinolinate_PRibosylTrfase_C"/>
</dbReference>
<evidence type="ECO:0000256" key="2">
    <source>
        <dbReference type="ARBA" id="ARBA00019205"/>
    </source>
</evidence>
<evidence type="ECO:0000256" key="4">
    <source>
        <dbReference type="ARBA" id="ARBA00022679"/>
    </source>
</evidence>
<dbReference type="Gene3D" id="3.90.1170.20">
    <property type="entry name" value="Quinolinate phosphoribosyl transferase, N-terminal domain"/>
    <property type="match status" value="1"/>
</dbReference>
<dbReference type="InterPro" id="IPR037128">
    <property type="entry name" value="Quinolinate_PRibosylTase_N_sf"/>
</dbReference>
<dbReference type="PANTHER" id="PTHR32179">
    <property type="entry name" value="NICOTINATE-NUCLEOTIDE PYROPHOSPHORYLASE [CARBOXYLATING]"/>
    <property type="match status" value="1"/>
</dbReference>
<feature type="domain" description="Quinolinate phosphoribosyl transferase C-terminal" evidence="6">
    <location>
        <begin position="106"/>
        <end position="275"/>
    </location>
</feature>
<keyword evidence="4 5" id="KW-0808">Transferase</keyword>
<dbReference type="EMBL" id="BAABHY010000007">
    <property type="protein sequence ID" value="GAA5114314.1"/>
    <property type="molecule type" value="Genomic_DNA"/>
</dbReference>
<dbReference type="InterPro" id="IPR006242">
    <property type="entry name" value="ModD"/>
</dbReference>
<dbReference type="Pfam" id="PF02749">
    <property type="entry name" value="QRPTase_N"/>
    <property type="match status" value="1"/>
</dbReference>
<dbReference type="Gene3D" id="3.20.20.70">
    <property type="entry name" value="Aldolase class I"/>
    <property type="match status" value="1"/>
</dbReference>
<dbReference type="SUPFAM" id="SSF51690">
    <property type="entry name" value="Nicotinate/Quinolinate PRTase C-terminal domain-like"/>
    <property type="match status" value="1"/>
</dbReference>
<comment type="similarity">
    <text evidence="1 5">Belongs to the NadC/ModD family.</text>
</comment>
<keyword evidence="9" id="KW-1185">Reference proteome</keyword>